<dbReference type="AlphaFoldDB" id="J7J1S6"/>
<keyword evidence="2" id="KW-1185">Reference proteome</keyword>
<accession>J7J1S6</accession>
<protein>
    <submittedName>
        <fullName evidence="1">Uncharacterized protein</fullName>
    </submittedName>
</protein>
<proteinExistence type="predicted"/>
<gene>
    <name evidence="1" type="ordered locus">Desmer_3022</name>
</gene>
<organism evidence="1 2">
    <name type="scientific">Desulfosporosinus meridiei (strain ATCC BAA-275 / DSM 13257 / KCTC 12902 / NCIMB 13706 / S10)</name>
    <dbReference type="NCBI Taxonomy" id="768704"/>
    <lineage>
        <taxon>Bacteria</taxon>
        <taxon>Bacillati</taxon>
        <taxon>Bacillota</taxon>
        <taxon>Clostridia</taxon>
        <taxon>Eubacteriales</taxon>
        <taxon>Desulfitobacteriaceae</taxon>
        <taxon>Desulfosporosinus</taxon>
    </lineage>
</organism>
<dbReference type="EMBL" id="CP003629">
    <property type="protein sequence ID" value="AFQ44906.1"/>
    <property type="molecule type" value="Genomic_DNA"/>
</dbReference>
<reference evidence="1 2" key="1">
    <citation type="journal article" date="2012" name="J. Bacteriol.">
        <title>Complete genome sequences of Desulfosporosinus orientis DSM765T, Desulfosporosinus youngiae DSM17734T, Desulfosporosinus meridiei DSM13257T, and Desulfosporosinus acidiphilus DSM22704T.</title>
        <authorList>
            <person name="Pester M."/>
            <person name="Brambilla E."/>
            <person name="Alazard D."/>
            <person name="Rattei T."/>
            <person name="Weinmaier T."/>
            <person name="Han J."/>
            <person name="Lucas S."/>
            <person name="Lapidus A."/>
            <person name="Cheng J.F."/>
            <person name="Goodwin L."/>
            <person name="Pitluck S."/>
            <person name="Peters L."/>
            <person name="Ovchinnikova G."/>
            <person name="Teshima H."/>
            <person name="Detter J.C."/>
            <person name="Han C.S."/>
            <person name="Tapia R."/>
            <person name="Land M.L."/>
            <person name="Hauser L."/>
            <person name="Kyrpides N.C."/>
            <person name="Ivanova N.N."/>
            <person name="Pagani I."/>
            <person name="Huntmann M."/>
            <person name="Wei C.L."/>
            <person name="Davenport K.W."/>
            <person name="Daligault H."/>
            <person name="Chain P.S."/>
            <person name="Chen A."/>
            <person name="Mavromatis K."/>
            <person name="Markowitz V."/>
            <person name="Szeto E."/>
            <person name="Mikhailova N."/>
            <person name="Pati A."/>
            <person name="Wagner M."/>
            <person name="Woyke T."/>
            <person name="Ollivier B."/>
            <person name="Klenk H.P."/>
            <person name="Spring S."/>
            <person name="Loy A."/>
        </authorList>
    </citation>
    <scope>NUCLEOTIDE SEQUENCE [LARGE SCALE GENOMIC DNA]</scope>
    <source>
        <strain evidence="2">ATCC BAA-275 / DSM 13257 / NCIMB 13706 / S10</strain>
    </source>
</reference>
<dbReference type="Proteomes" id="UP000005262">
    <property type="component" value="Chromosome"/>
</dbReference>
<evidence type="ECO:0000313" key="1">
    <source>
        <dbReference type="EMBL" id="AFQ44906.1"/>
    </source>
</evidence>
<sequence length="39" mass="4272">MPYGFAKGFGRPPPFFERMAAGYHEGKVTVGQGRDLGLE</sequence>
<name>J7J1S6_DESMD</name>
<dbReference type="STRING" id="768704.Desmer_3022"/>
<evidence type="ECO:0000313" key="2">
    <source>
        <dbReference type="Proteomes" id="UP000005262"/>
    </source>
</evidence>
<dbReference type="KEGG" id="dmi:Desmer_3022"/>
<reference evidence="2" key="2">
    <citation type="submission" date="2012-08" db="EMBL/GenBank/DDBJ databases">
        <title>Finished genome of Desulfosporosinus meridiei DSM 13257.</title>
        <authorList>
            <person name="Huntemann M."/>
            <person name="Wei C.-L."/>
            <person name="Han J."/>
            <person name="Detter J.C."/>
            <person name="Han C."/>
            <person name="Davenport K."/>
            <person name="Daligault H."/>
            <person name="Erkkila T."/>
            <person name="Gu W."/>
            <person name="Munk A.C.C."/>
            <person name="Teshima H."/>
            <person name="Xu Y."/>
            <person name="Chain P."/>
            <person name="Tapia R."/>
            <person name="Chen A."/>
            <person name="Krypides N."/>
            <person name="Mavromatis K."/>
            <person name="Markowitz V."/>
            <person name="Szeto E."/>
            <person name="Ivanova N."/>
            <person name="Mikhailova N."/>
            <person name="Ovchinnikova G."/>
            <person name="Pagani I."/>
            <person name="Pati A."/>
            <person name="Goodwin L."/>
            <person name="Peters L."/>
            <person name="Pitluck S."/>
            <person name="Woyke T."/>
            <person name="Pester M."/>
            <person name="Spring S."/>
            <person name="Ollivier B."/>
            <person name="Rattei T."/>
            <person name="Klenk H.-P."/>
            <person name="Wagner M."/>
            <person name="Loy A."/>
        </authorList>
    </citation>
    <scope>NUCLEOTIDE SEQUENCE [LARGE SCALE GENOMIC DNA]</scope>
    <source>
        <strain evidence="2">ATCC BAA-275 / DSM 13257 / NCIMB 13706 / S10</strain>
    </source>
</reference>
<dbReference type="HOGENOM" id="CLU_3308516_0_0_9"/>